<dbReference type="EMBL" id="CAKXAJ010017978">
    <property type="protein sequence ID" value="CAH2217344.1"/>
    <property type="molecule type" value="Genomic_DNA"/>
</dbReference>
<keyword evidence="2" id="KW-1185">Reference proteome</keyword>
<dbReference type="AlphaFoldDB" id="A0A8S4QT39"/>
<gene>
    <name evidence="1" type="primary">jg5654</name>
    <name evidence="1" type="ORF">PAEG_LOCUS5258</name>
</gene>
<reference evidence="1" key="1">
    <citation type="submission" date="2022-03" db="EMBL/GenBank/DDBJ databases">
        <authorList>
            <person name="Lindestad O."/>
        </authorList>
    </citation>
    <scope>NUCLEOTIDE SEQUENCE</scope>
</reference>
<name>A0A8S4QT39_9NEOP</name>
<dbReference type="Proteomes" id="UP000838756">
    <property type="component" value="Unassembled WGS sequence"/>
</dbReference>
<protein>
    <submittedName>
        <fullName evidence="1">Jg5654 protein</fullName>
    </submittedName>
</protein>
<accession>A0A8S4QT39</accession>
<organism evidence="1 2">
    <name type="scientific">Pararge aegeria aegeria</name>
    <dbReference type="NCBI Taxonomy" id="348720"/>
    <lineage>
        <taxon>Eukaryota</taxon>
        <taxon>Metazoa</taxon>
        <taxon>Ecdysozoa</taxon>
        <taxon>Arthropoda</taxon>
        <taxon>Hexapoda</taxon>
        <taxon>Insecta</taxon>
        <taxon>Pterygota</taxon>
        <taxon>Neoptera</taxon>
        <taxon>Endopterygota</taxon>
        <taxon>Lepidoptera</taxon>
        <taxon>Glossata</taxon>
        <taxon>Ditrysia</taxon>
        <taxon>Papilionoidea</taxon>
        <taxon>Nymphalidae</taxon>
        <taxon>Satyrinae</taxon>
        <taxon>Satyrini</taxon>
        <taxon>Parargina</taxon>
        <taxon>Pararge</taxon>
    </lineage>
</organism>
<proteinExistence type="predicted"/>
<evidence type="ECO:0000313" key="2">
    <source>
        <dbReference type="Proteomes" id="UP000838756"/>
    </source>
</evidence>
<sequence length="84" mass="9397">MQDSDDEPFTAISLPVYMPGHLYRWHYPADSMQDSDDEPFTVISLPVYTPESPKGVTWVHLQSVLAISLATDCQAKDYPVNGPL</sequence>
<comment type="caution">
    <text evidence="1">The sequence shown here is derived from an EMBL/GenBank/DDBJ whole genome shotgun (WGS) entry which is preliminary data.</text>
</comment>
<evidence type="ECO:0000313" key="1">
    <source>
        <dbReference type="EMBL" id="CAH2217344.1"/>
    </source>
</evidence>